<dbReference type="CDD" id="cd03811">
    <property type="entry name" value="GT4_GT28_WabH-like"/>
    <property type="match status" value="1"/>
</dbReference>
<keyword evidence="2" id="KW-0328">Glycosyltransferase</keyword>
<dbReference type="PANTHER" id="PTHR12526:SF630">
    <property type="entry name" value="GLYCOSYLTRANSFERASE"/>
    <property type="match status" value="1"/>
</dbReference>
<name>A0ABT7UD60_9FIRM</name>
<reference evidence="2 3" key="2">
    <citation type="submission" date="2023-06" db="EMBL/GenBank/DDBJ databases">
        <title>Identification and characterization of horizontal gene transfer across gut microbiota members of farm animals based on homology search.</title>
        <authorList>
            <person name="Schwarzerova J."/>
            <person name="Nykrynova M."/>
            <person name="Jureckova K."/>
            <person name="Cejkova D."/>
            <person name="Rychlik I."/>
        </authorList>
    </citation>
    <scope>NUCLEOTIDE SEQUENCE [LARGE SCALE GENOMIC DNA]</scope>
    <source>
        <strain evidence="2 3">ET39</strain>
    </source>
</reference>
<evidence type="ECO:0000313" key="3">
    <source>
        <dbReference type="Proteomes" id="UP001529340"/>
    </source>
</evidence>
<dbReference type="EMBL" id="JAUDCG010000033">
    <property type="protein sequence ID" value="MDM8157565.1"/>
    <property type="molecule type" value="Genomic_DNA"/>
</dbReference>
<dbReference type="Proteomes" id="UP001529340">
    <property type="component" value="Unassembled WGS sequence"/>
</dbReference>
<gene>
    <name evidence="2" type="ORF">QUV96_07935</name>
</gene>
<proteinExistence type="predicted"/>
<dbReference type="RefSeq" id="WP_289608009.1">
    <property type="nucleotide sequence ID" value="NZ_JAUDCG010000033.1"/>
</dbReference>
<sequence>MKIALIVGYIRIGGFETFLVNILDVLKKNNVVLDIYYLELPDYIKEQYSDHTYIKLSDFTTMDKLRSVLSPSVFWKLVKERGFSNKFYCSYLSQLAKRSDVVYKRYDKVISLSEQLNLYLNSNFQNVTKRACWIHPNYKLAKFDRFIDIKHLENFDEIYSVSLDGALTLKEEFPELKNKIDYIENIVNVEDIKKKADEVVDNPYKKDGLKLLTVCRMTNASKRVDRLLEIAKVLEKDSFDYNWVFIGDGPDLASYKMYTEKNGLKNVYFLGSKKNPYPYFKMADLFVLLSEYEGNPYVLKEARVLSLPYLITDYDKNLLDPKLNCFGISREKDVVREATSIIRKFKPCENKNKLNQSSEIKKVMRVFGSEEDIC</sequence>
<reference evidence="2 3" key="3">
    <citation type="submission" date="2023-06" db="EMBL/GenBank/DDBJ databases">
        <authorList>
            <person name="Zeman M."/>
            <person name="Kubasova T."/>
            <person name="Jahodarova E."/>
            <person name="Nykrynova M."/>
            <person name="Rychlik I."/>
        </authorList>
    </citation>
    <scope>NUCLEOTIDE SEQUENCE [LARGE SCALE GENOMIC DNA]</scope>
    <source>
        <strain evidence="2 3">ET39</strain>
    </source>
</reference>
<keyword evidence="2" id="KW-0808">Transferase</keyword>
<dbReference type="PANTHER" id="PTHR12526">
    <property type="entry name" value="GLYCOSYLTRANSFERASE"/>
    <property type="match status" value="1"/>
</dbReference>
<dbReference type="InterPro" id="IPR001296">
    <property type="entry name" value="Glyco_trans_1"/>
</dbReference>
<dbReference type="GO" id="GO:0016757">
    <property type="term" value="F:glycosyltransferase activity"/>
    <property type="evidence" value="ECO:0007669"/>
    <property type="project" value="UniProtKB-KW"/>
</dbReference>
<feature type="domain" description="Glycosyl transferase family 1" evidence="1">
    <location>
        <begin position="203"/>
        <end position="314"/>
    </location>
</feature>
<dbReference type="EC" id="2.4.-.-" evidence="2"/>
<dbReference type="Gene3D" id="3.40.50.2000">
    <property type="entry name" value="Glycogen Phosphorylase B"/>
    <property type="match status" value="2"/>
</dbReference>
<dbReference type="Pfam" id="PF00534">
    <property type="entry name" value="Glycos_transf_1"/>
    <property type="match status" value="1"/>
</dbReference>
<evidence type="ECO:0000259" key="1">
    <source>
        <dbReference type="Pfam" id="PF00534"/>
    </source>
</evidence>
<comment type="caution">
    <text evidence="2">The sequence shown here is derived from an EMBL/GenBank/DDBJ whole genome shotgun (WGS) entry which is preliminary data.</text>
</comment>
<keyword evidence="3" id="KW-1185">Reference proteome</keyword>
<evidence type="ECO:0000313" key="2">
    <source>
        <dbReference type="EMBL" id="MDM8157565.1"/>
    </source>
</evidence>
<dbReference type="SUPFAM" id="SSF53756">
    <property type="entry name" value="UDP-Glycosyltransferase/glycogen phosphorylase"/>
    <property type="match status" value="1"/>
</dbReference>
<organism evidence="2 3">
    <name type="scientific">Amedibacillus dolichus</name>
    <dbReference type="NCBI Taxonomy" id="31971"/>
    <lineage>
        <taxon>Bacteria</taxon>
        <taxon>Bacillati</taxon>
        <taxon>Bacillota</taxon>
        <taxon>Erysipelotrichia</taxon>
        <taxon>Erysipelotrichales</taxon>
        <taxon>Erysipelotrichaceae</taxon>
        <taxon>Amedibacillus</taxon>
    </lineage>
</organism>
<accession>A0ABT7UD60</accession>
<protein>
    <submittedName>
        <fullName evidence="2">Glycosyltransferase</fullName>
        <ecNumber evidence="2">2.4.-.-</ecNumber>
    </submittedName>
</protein>
<reference evidence="3" key="1">
    <citation type="submission" date="2023-06" db="EMBL/GenBank/DDBJ databases">
        <title>Identification and characterization of horizontal gene transfer across gut microbiota members of farm animals based on homology search.</title>
        <authorList>
            <person name="Zeman M."/>
            <person name="Kubasova T."/>
            <person name="Jahodarova E."/>
            <person name="Nykrynova M."/>
            <person name="Rychlik I."/>
        </authorList>
    </citation>
    <scope>NUCLEOTIDE SEQUENCE [LARGE SCALE GENOMIC DNA]</scope>
    <source>
        <strain evidence="3">ET39</strain>
    </source>
</reference>